<evidence type="ECO:0000259" key="5">
    <source>
        <dbReference type="Pfam" id="PF00535"/>
    </source>
</evidence>
<keyword evidence="4" id="KW-0812">Transmembrane</keyword>
<keyword evidence="4" id="KW-0472">Membrane</keyword>
<dbReference type="SUPFAM" id="SSF53448">
    <property type="entry name" value="Nucleotide-diphospho-sugar transferases"/>
    <property type="match status" value="1"/>
</dbReference>
<feature type="domain" description="Glycosyltransferase 2-like" evidence="5">
    <location>
        <begin position="10"/>
        <end position="155"/>
    </location>
</feature>
<name>A1AUG4_PELPD</name>
<dbReference type="Pfam" id="PF00535">
    <property type="entry name" value="Glycos_transf_2"/>
    <property type="match status" value="1"/>
</dbReference>
<proteinExistence type="inferred from homology"/>
<dbReference type="PANTHER" id="PTHR43179:SF12">
    <property type="entry name" value="GALACTOFURANOSYLTRANSFERASE GLFT2"/>
    <property type="match status" value="1"/>
</dbReference>
<dbReference type="InterPro" id="IPR001173">
    <property type="entry name" value="Glyco_trans_2-like"/>
</dbReference>
<dbReference type="GO" id="GO:0016757">
    <property type="term" value="F:glycosyltransferase activity"/>
    <property type="evidence" value="ECO:0007669"/>
    <property type="project" value="UniProtKB-KW"/>
</dbReference>
<dbReference type="InterPro" id="IPR029044">
    <property type="entry name" value="Nucleotide-diphossugar_trans"/>
</dbReference>
<dbReference type="eggNOG" id="COG1216">
    <property type="taxonomic scope" value="Bacteria"/>
</dbReference>
<dbReference type="PANTHER" id="PTHR43179">
    <property type="entry name" value="RHAMNOSYLTRANSFERASE WBBL"/>
    <property type="match status" value="1"/>
</dbReference>
<gene>
    <name evidence="6" type="ordered locus">Ppro_3392</name>
</gene>
<dbReference type="STRING" id="338966.Ppro_3392"/>
<keyword evidence="7" id="KW-1185">Reference proteome</keyword>
<dbReference type="HOGENOM" id="CLU_025996_19_7_7"/>
<evidence type="ECO:0000313" key="7">
    <source>
        <dbReference type="Proteomes" id="UP000006732"/>
    </source>
</evidence>
<dbReference type="RefSeq" id="WP_011737201.1">
    <property type="nucleotide sequence ID" value="NC_008609.1"/>
</dbReference>
<evidence type="ECO:0000256" key="1">
    <source>
        <dbReference type="ARBA" id="ARBA00006739"/>
    </source>
</evidence>
<dbReference type="Proteomes" id="UP000006732">
    <property type="component" value="Chromosome"/>
</dbReference>
<sequence>MSAADNPKASIIICTVDRPQQLAACVAALLQQQGAFEIIVIDQSTLPTITFDDKRIMHLRSSRKGLSHARNVGCRHARGDIVSFIDDDAVPDQAFVTELLRIFEQSDIDAVAGRILVQGVDKPYSRTQSSESRFLRMRDWGCVLGGNLAFKRSVAEDVGLFDESFGAGTKWASAEETDLFLRMIYKGQKVYYASSLVVFHPLEAFGHSDASLACKLFNYGKGMGALFAKHCLIFHNYIAVLFFLLSLLKPTVRMVQFLLTGKPLKFKLYMNIMLGRVIGFKEFYMSK</sequence>
<evidence type="ECO:0000256" key="2">
    <source>
        <dbReference type="ARBA" id="ARBA00022676"/>
    </source>
</evidence>
<organism evidence="6 7">
    <name type="scientific">Pelobacter propionicus (strain DSM 2379 / NBRC 103807 / OttBd1)</name>
    <dbReference type="NCBI Taxonomy" id="338966"/>
    <lineage>
        <taxon>Bacteria</taxon>
        <taxon>Pseudomonadati</taxon>
        <taxon>Thermodesulfobacteriota</taxon>
        <taxon>Desulfuromonadia</taxon>
        <taxon>Desulfuromonadales</taxon>
        <taxon>Desulfuromonadaceae</taxon>
        <taxon>Pelobacter</taxon>
    </lineage>
</organism>
<dbReference type="AlphaFoldDB" id="A1AUG4"/>
<accession>A1AUG4</accession>
<keyword evidence="3 6" id="KW-0808">Transferase</keyword>
<reference evidence="6 7" key="1">
    <citation type="submission" date="2006-10" db="EMBL/GenBank/DDBJ databases">
        <title>Complete sequence of chromosome of Pelobacter propionicus DSM 2379.</title>
        <authorList>
            <consortium name="US DOE Joint Genome Institute"/>
            <person name="Copeland A."/>
            <person name="Lucas S."/>
            <person name="Lapidus A."/>
            <person name="Barry K."/>
            <person name="Detter J.C."/>
            <person name="Glavina del Rio T."/>
            <person name="Hammon N."/>
            <person name="Israni S."/>
            <person name="Dalin E."/>
            <person name="Tice H."/>
            <person name="Pitluck S."/>
            <person name="Saunders E."/>
            <person name="Brettin T."/>
            <person name="Bruce D."/>
            <person name="Han C."/>
            <person name="Tapia R."/>
            <person name="Schmutz J."/>
            <person name="Larimer F."/>
            <person name="Land M."/>
            <person name="Hauser L."/>
            <person name="Kyrpides N."/>
            <person name="Kim E."/>
            <person name="Lovley D."/>
            <person name="Richardson P."/>
        </authorList>
    </citation>
    <scope>NUCLEOTIDE SEQUENCE [LARGE SCALE GENOMIC DNA]</scope>
    <source>
        <strain evidence="7">DSM 2379 / NBRC 103807 / OttBd1</strain>
    </source>
</reference>
<dbReference type="EMBL" id="CP000482">
    <property type="protein sequence ID" value="ABL00985.1"/>
    <property type="molecule type" value="Genomic_DNA"/>
</dbReference>
<evidence type="ECO:0000256" key="4">
    <source>
        <dbReference type="SAM" id="Phobius"/>
    </source>
</evidence>
<dbReference type="KEGG" id="ppd:Ppro_3392"/>
<evidence type="ECO:0000313" key="6">
    <source>
        <dbReference type="EMBL" id="ABL00985.1"/>
    </source>
</evidence>
<keyword evidence="2" id="KW-0328">Glycosyltransferase</keyword>
<comment type="similarity">
    <text evidence="1">Belongs to the glycosyltransferase 2 family.</text>
</comment>
<feature type="transmembrane region" description="Helical" evidence="4">
    <location>
        <begin position="226"/>
        <end position="248"/>
    </location>
</feature>
<dbReference type="Gene3D" id="3.90.550.10">
    <property type="entry name" value="Spore Coat Polysaccharide Biosynthesis Protein SpsA, Chain A"/>
    <property type="match status" value="1"/>
</dbReference>
<evidence type="ECO:0000256" key="3">
    <source>
        <dbReference type="ARBA" id="ARBA00022679"/>
    </source>
</evidence>
<keyword evidence="4" id="KW-1133">Transmembrane helix</keyword>
<protein>
    <submittedName>
        <fullName evidence="6">Glycosyl transferase, family 2</fullName>
    </submittedName>
</protein>
<dbReference type="CAZy" id="GT2">
    <property type="family name" value="Glycosyltransferase Family 2"/>
</dbReference>
<dbReference type="OrthoDB" id="5379872at2"/>